<dbReference type="AlphaFoldDB" id="A0A382G7I9"/>
<accession>A0A382G7I9</accession>
<feature type="region of interest" description="Disordered" evidence="1">
    <location>
        <begin position="1"/>
        <end position="32"/>
    </location>
</feature>
<sequence length="32" mass="3583">PPSAPSRDPDDYPAWLAESDDQEPDEQPAEKE</sequence>
<gene>
    <name evidence="2" type="ORF">METZ01_LOCUS223401</name>
</gene>
<name>A0A382G7I9_9ZZZZ</name>
<protein>
    <submittedName>
        <fullName evidence="2">Uncharacterized protein</fullName>
    </submittedName>
</protein>
<dbReference type="EMBL" id="UINC01053703">
    <property type="protein sequence ID" value="SVB70547.1"/>
    <property type="molecule type" value="Genomic_DNA"/>
</dbReference>
<reference evidence="2" key="1">
    <citation type="submission" date="2018-05" db="EMBL/GenBank/DDBJ databases">
        <authorList>
            <person name="Lanie J.A."/>
            <person name="Ng W.-L."/>
            <person name="Kazmierczak K.M."/>
            <person name="Andrzejewski T.M."/>
            <person name="Davidsen T.M."/>
            <person name="Wayne K.J."/>
            <person name="Tettelin H."/>
            <person name="Glass J.I."/>
            <person name="Rusch D."/>
            <person name="Podicherti R."/>
            <person name="Tsui H.-C.T."/>
            <person name="Winkler M.E."/>
        </authorList>
    </citation>
    <scope>NUCLEOTIDE SEQUENCE</scope>
</reference>
<feature type="non-terminal residue" evidence="2">
    <location>
        <position position="1"/>
    </location>
</feature>
<evidence type="ECO:0000256" key="1">
    <source>
        <dbReference type="SAM" id="MobiDB-lite"/>
    </source>
</evidence>
<proteinExistence type="predicted"/>
<feature type="compositionally biased region" description="Acidic residues" evidence="1">
    <location>
        <begin position="18"/>
        <end position="32"/>
    </location>
</feature>
<organism evidence="2">
    <name type="scientific">marine metagenome</name>
    <dbReference type="NCBI Taxonomy" id="408172"/>
    <lineage>
        <taxon>unclassified sequences</taxon>
        <taxon>metagenomes</taxon>
        <taxon>ecological metagenomes</taxon>
    </lineage>
</organism>
<evidence type="ECO:0000313" key="2">
    <source>
        <dbReference type="EMBL" id="SVB70547.1"/>
    </source>
</evidence>